<proteinExistence type="predicted"/>
<evidence type="ECO:0000313" key="1">
    <source>
        <dbReference type="EMBL" id="KAK1301970.1"/>
    </source>
</evidence>
<protein>
    <submittedName>
        <fullName evidence="1">Uncharacterized protein</fullName>
    </submittedName>
</protein>
<sequence length="182" mass="20415">MGVRFWEIATNHPSLWAQWIGKNILEEAASGQLLHQLQVRSFGGKSSKQGTGFTTVPSILFSMVNLSISGMTHGYRGAVRQQSLVAHISWLSSIGSSGTEKKVLLYALTQVIWSIWLERNARVSKELRTLITYKKLKHNLLVPVRHDPCRTNLNTEDIVYVEWKQTKLAVVEGGGGQGWEIE</sequence>
<keyword evidence="2" id="KW-1185">Reference proteome</keyword>
<accession>A0AAV9DLR9</accession>
<dbReference type="Proteomes" id="UP001180020">
    <property type="component" value="Unassembled WGS sequence"/>
</dbReference>
<reference evidence="1" key="1">
    <citation type="journal article" date="2023" name="Nat. Commun.">
        <title>Diploid and tetraploid genomes of Acorus and the evolution of monocots.</title>
        <authorList>
            <person name="Ma L."/>
            <person name="Liu K.W."/>
            <person name="Li Z."/>
            <person name="Hsiao Y.Y."/>
            <person name="Qi Y."/>
            <person name="Fu T."/>
            <person name="Tang G.D."/>
            <person name="Zhang D."/>
            <person name="Sun W.H."/>
            <person name="Liu D.K."/>
            <person name="Li Y."/>
            <person name="Chen G.Z."/>
            <person name="Liu X.D."/>
            <person name="Liao X.Y."/>
            <person name="Jiang Y.T."/>
            <person name="Yu X."/>
            <person name="Hao Y."/>
            <person name="Huang J."/>
            <person name="Zhao X.W."/>
            <person name="Ke S."/>
            <person name="Chen Y.Y."/>
            <person name="Wu W.L."/>
            <person name="Hsu J.L."/>
            <person name="Lin Y.F."/>
            <person name="Huang M.D."/>
            <person name="Li C.Y."/>
            <person name="Huang L."/>
            <person name="Wang Z.W."/>
            <person name="Zhao X."/>
            <person name="Zhong W.Y."/>
            <person name="Peng D.H."/>
            <person name="Ahmad S."/>
            <person name="Lan S."/>
            <person name="Zhang J.S."/>
            <person name="Tsai W.C."/>
            <person name="Van de Peer Y."/>
            <person name="Liu Z.J."/>
        </authorList>
    </citation>
    <scope>NUCLEOTIDE SEQUENCE</scope>
    <source>
        <strain evidence="1">CP</strain>
    </source>
</reference>
<dbReference type="EMBL" id="JAUJYO010000012">
    <property type="protein sequence ID" value="KAK1301970.1"/>
    <property type="molecule type" value="Genomic_DNA"/>
</dbReference>
<dbReference type="AlphaFoldDB" id="A0AAV9DLR9"/>
<comment type="caution">
    <text evidence="1">The sequence shown here is derived from an EMBL/GenBank/DDBJ whole genome shotgun (WGS) entry which is preliminary data.</text>
</comment>
<name>A0AAV9DLR9_ACOCL</name>
<reference evidence="1" key="2">
    <citation type="submission" date="2023-06" db="EMBL/GenBank/DDBJ databases">
        <authorList>
            <person name="Ma L."/>
            <person name="Liu K.-W."/>
            <person name="Li Z."/>
            <person name="Hsiao Y.-Y."/>
            <person name="Qi Y."/>
            <person name="Fu T."/>
            <person name="Tang G."/>
            <person name="Zhang D."/>
            <person name="Sun W.-H."/>
            <person name="Liu D.-K."/>
            <person name="Li Y."/>
            <person name="Chen G.-Z."/>
            <person name="Liu X.-D."/>
            <person name="Liao X.-Y."/>
            <person name="Jiang Y.-T."/>
            <person name="Yu X."/>
            <person name="Hao Y."/>
            <person name="Huang J."/>
            <person name="Zhao X.-W."/>
            <person name="Ke S."/>
            <person name="Chen Y.-Y."/>
            <person name="Wu W.-L."/>
            <person name="Hsu J.-L."/>
            <person name="Lin Y.-F."/>
            <person name="Huang M.-D."/>
            <person name="Li C.-Y."/>
            <person name="Huang L."/>
            <person name="Wang Z.-W."/>
            <person name="Zhao X."/>
            <person name="Zhong W.-Y."/>
            <person name="Peng D.-H."/>
            <person name="Ahmad S."/>
            <person name="Lan S."/>
            <person name="Zhang J.-S."/>
            <person name="Tsai W.-C."/>
            <person name="Van De Peer Y."/>
            <person name="Liu Z.-J."/>
        </authorList>
    </citation>
    <scope>NUCLEOTIDE SEQUENCE</scope>
    <source>
        <strain evidence="1">CP</strain>
        <tissue evidence="1">Leaves</tissue>
    </source>
</reference>
<gene>
    <name evidence="1" type="ORF">QJS10_CPB12g01035</name>
</gene>
<organism evidence="1 2">
    <name type="scientific">Acorus calamus</name>
    <name type="common">Sweet flag</name>
    <dbReference type="NCBI Taxonomy" id="4465"/>
    <lineage>
        <taxon>Eukaryota</taxon>
        <taxon>Viridiplantae</taxon>
        <taxon>Streptophyta</taxon>
        <taxon>Embryophyta</taxon>
        <taxon>Tracheophyta</taxon>
        <taxon>Spermatophyta</taxon>
        <taxon>Magnoliopsida</taxon>
        <taxon>Liliopsida</taxon>
        <taxon>Acoraceae</taxon>
        <taxon>Acorus</taxon>
    </lineage>
</organism>
<evidence type="ECO:0000313" key="2">
    <source>
        <dbReference type="Proteomes" id="UP001180020"/>
    </source>
</evidence>